<dbReference type="InterPro" id="IPR001296">
    <property type="entry name" value="Glyco_trans_1"/>
</dbReference>
<dbReference type="RefSeq" id="WP_115753751.1">
    <property type="nucleotide sequence ID" value="NZ_LARY01000002.1"/>
</dbReference>
<evidence type="ECO:0000313" key="2">
    <source>
        <dbReference type="EMBL" id="RDX01513.1"/>
    </source>
</evidence>
<dbReference type="PANTHER" id="PTHR45947">
    <property type="entry name" value="SULFOQUINOVOSYL TRANSFERASE SQD2"/>
    <property type="match status" value="1"/>
</dbReference>
<dbReference type="GO" id="GO:0016757">
    <property type="term" value="F:glycosyltransferase activity"/>
    <property type="evidence" value="ECO:0007669"/>
    <property type="project" value="InterPro"/>
</dbReference>
<feature type="domain" description="Glycosyl transferase family 1" evidence="1">
    <location>
        <begin position="178"/>
        <end position="330"/>
    </location>
</feature>
<dbReference type="Gene3D" id="3.40.50.2000">
    <property type="entry name" value="Glycogen Phosphorylase B"/>
    <property type="match status" value="2"/>
</dbReference>
<reference evidence="3" key="1">
    <citation type="submission" date="2015-04" db="EMBL/GenBank/DDBJ databases">
        <authorList>
            <person name="Schardt J."/>
            <person name="Mueller-Herbst S."/>
            <person name="Scherer S."/>
            <person name="Huptas C."/>
        </authorList>
    </citation>
    <scope>NUCLEOTIDE SEQUENCE [LARGE SCALE GENOMIC DNA]</scope>
    <source>
        <strain evidence="3">Kiel-L1</strain>
    </source>
</reference>
<protein>
    <recommendedName>
        <fullName evidence="1">Glycosyl transferase family 1 domain-containing protein</fullName>
    </recommendedName>
</protein>
<accession>A0A3D8TRY3</accession>
<keyword evidence="3" id="KW-1185">Reference proteome</keyword>
<gene>
    <name evidence="2" type="ORF">UR08_07650</name>
</gene>
<organism evidence="2 3">
    <name type="scientific">Listeria kieliensis</name>
    <dbReference type="NCBI Taxonomy" id="1621700"/>
    <lineage>
        <taxon>Bacteria</taxon>
        <taxon>Bacillati</taxon>
        <taxon>Bacillota</taxon>
        <taxon>Bacilli</taxon>
        <taxon>Bacillales</taxon>
        <taxon>Listeriaceae</taxon>
        <taxon>Listeria</taxon>
    </lineage>
</organism>
<comment type="caution">
    <text evidence="2">The sequence shown here is derived from an EMBL/GenBank/DDBJ whole genome shotgun (WGS) entry which is preliminary data.</text>
</comment>
<dbReference type="SUPFAM" id="SSF53756">
    <property type="entry name" value="UDP-Glycosyltransferase/glycogen phosphorylase"/>
    <property type="match status" value="1"/>
</dbReference>
<dbReference type="Proteomes" id="UP000257055">
    <property type="component" value="Unassembled WGS sequence"/>
</dbReference>
<evidence type="ECO:0000259" key="1">
    <source>
        <dbReference type="Pfam" id="PF00534"/>
    </source>
</evidence>
<dbReference type="AlphaFoldDB" id="A0A3D8TRY3"/>
<dbReference type="Pfam" id="PF00534">
    <property type="entry name" value="Glycos_transf_1"/>
    <property type="match status" value="1"/>
</dbReference>
<name>A0A3D8TRY3_9LIST</name>
<proteinExistence type="predicted"/>
<sequence length="372" mass="42610">MKIFMIANMYPSKRYPSYGVFVKNHLEMLEVLGFHVDKLVMKKRMSKFFKSLAYLSFYLRIICKLLFQKQAVLYIHYASHVAWLICLIKKWKPELRIIVNLHGSDVFPETKLQQNLQNQVKKLVQQAEKVVVPSAYFETVVMQKYTISQEKIFISPSGGINLAIFKPKKLGNDKRETRQEILLGYVGRIDVGKGWEDVLRAFTALKKAGTARWKLIMIGSGKEDEKKQSLAEELHIQSDVEFRPLIPQHDLPNYYRKFDCFLFPTRRKGESLGLVGLEAMACGTPVIGSQIAGLESYLENGKNGFFYPPGDVGALISVLNQFAQLSEEQVSMLSKEAILTAEKYDRRLVKRNFESFMIGFMGENKKAPARLS</sequence>
<dbReference type="EMBL" id="LARY01000002">
    <property type="protein sequence ID" value="RDX01513.1"/>
    <property type="molecule type" value="Genomic_DNA"/>
</dbReference>
<dbReference type="CDD" id="cd03801">
    <property type="entry name" value="GT4_PimA-like"/>
    <property type="match status" value="1"/>
</dbReference>
<dbReference type="InterPro" id="IPR050194">
    <property type="entry name" value="Glycosyltransferase_grp1"/>
</dbReference>
<dbReference type="PANTHER" id="PTHR45947:SF3">
    <property type="entry name" value="SULFOQUINOVOSYL TRANSFERASE SQD2"/>
    <property type="match status" value="1"/>
</dbReference>
<evidence type="ECO:0000313" key="3">
    <source>
        <dbReference type="Proteomes" id="UP000257055"/>
    </source>
</evidence>